<dbReference type="PROSITE" id="PS50076">
    <property type="entry name" value="DNAJ_2"/>
    <property type="match status" value="1"/>
</dbReference>
<evidence type="ECO:0000313" key="10">
    <source>
        <dbReference type="Proteomes" id="UP000469559"/>
    </source>
</evidence>
<dbReference type="Pfam" id="PF13489">
    <property type="entry name" value="Methyltransf_23"/>
    <property type="match status" value="1"/>
</dbReference>
<dbReference type="InterPro" id="IPR007872">
    <property type="entry name" value="DPH_MB_dom"/>
</dbReference>
<comment type="caution">
    <text evidence="9">The sequence shown here is derived from an EMBL/GenBank/DDBJ whole genome shotgun (WGS) entry which is preliminary data.</text>
</comment>
<proteinExistence type="inferred from homology"/>
<evidence type="ECO:0000259" key="8">
    <source>
        <dbReference type="PROSITE" id="PS51074"/>
    </source>
</evidence>
<dbReference type="Pfam" id="PF00226">
    <property type="entry name" value="DnaJ"/>
    <property type="match status" value="1"/>
</dbReference>
<accession>A0A8T9BHL1</accession>
<dbReference type="EMBL" id="QGMF01000113">
    <property type="protein sequence ID" value="TVY19337.1"/>
    <property type="molecule type" value="Genomic_DNA"/>
</dbReference>
<dbReference type="PROSITE" id="PS51074">
    <property type="entry name" value="DPH_MB"/>
    <property type="match status" value="1"/>
</dbReference>
<sequence length="621" mass="69229">MAIEDYQEGESSTSTESSRYHAMADGPANAESTFSGEYYQEGESSTSTESRGDHAMADGPANAESTFSETSFDTPDSTEESALQHLDVDDTDDGDSALGGMTVQTSTMSVDSSIYNYVQENGRTYHKYKEGKYMLPNDEAEIDRLELQHQLWLITLYDELTLAQVKNPQNVLDFATGTGEWAIDFAIRFPSARVIGSDLSPIQPNYVPPNCYFEIDDMEDEWTYTQKFDLIHGRALMTCLKDPAKVFASAFNSLVPGGYLELQDIVLPMRAIDDTLKGTAMDHWATITTNAAAMLGISWKHSGDYGRLLEEAGFVDVVESHFQWPTNTWPKGERMKVLGRYWQEDLLMGLESVSMAVLTRGAGFTMEEVLELTAEVRKDVANKNIHAYMPAVVVSHGGAKISTLRSPRLRQDYTLCNPEKSRQHKFASDGSMTNIPTHYEILDLPETIRNESHIPAQTLRGAYRRALLQNHPDKSQLPPKPTLTSQHTVYSIDQISEAFSILSDGKSRAKYDKELKLQNNSPNTAGEKGKQAFKTGVETVDLDDLEFDEAQEEWYRSCRCGDERGFLIEETDLEEAAEDGELNVGCKGCSLWLKVLFGVIEEDIEPVDTAGDTGDLKEEAV</sequence>
<protein>
    <recommendedName>
        <fullName evidence="3">Diphthamide biosynthesis protein 4</fullName>
    </recommendedName>
</protein>
<evidence type="ECO:0000256" key="1">
    <source>
        <dbReference type="ARBA" id="ARBA00003474"/>
    </source>
</evidence>
<dbReference type="InterPro" id="IPR036671">
    <property type="entry name" value="DPH_MB_sf"/>
</dbReference>
<dbReference type="InterPro" id="IPR001623">
    <property type="entry name" value="DnaJ_domain"/>
</dbReference>
<evidence type="ECO:0000256" key="4">
    <source>
        <dbReference type="ARBA" id="ARBA00022723"/>
    </source>
</evidence>
<keyword evidence="4" id="KW-0479">Metal-binding</keyword>
<evidence type="ECO:0000256" key="6">
    <source>
        <dbReference type="SAM" id="MobiDB-lite"/>
    </source>
</evidence>
<dbReference type="SUPFAM" id="SSF53335">
    <property type="entry name" value="S-adenosyl-L-methionine-dependent methyltransferases"/>
    <property type="match status" value="1"/>
</dbReference>
<keyword evidence="5" id="KW-0408">Iron</keyword>
<dbReference type="OrthoDB" id="2013972at2759"/>
<gene>
    <name evidence="9" type="primary">laeA_3</name>
    <name evidence="9" type="ORF">LARI1_G003701</name>
</gene>
<comment type="function">
    <text evidence="1">Required for the first step of diphthamide biosynthesis, the transfer of 3-amino-3-carboxypropyl from S-adenosyl-L-methionine to a histidine residue. Diphthamide is a post-translational modification of histidine which occurs in elongation factor 2.</text>
</comment>
<dbReference type="SUPFAM" id="SSF144217">
    <property type="entry name" value="CSL zinc finger"/>
    <property type="match status" value="1"/>
</dbReference>
<dbReference type="GO" id="GO:0008168">
    <property type="term" value="F:methyltransferase activity"/>
    <property type="evidence" value="ECO:0007669"/>
    <property type="project" value="TreeGrafter"/>
</dbReference>
<evidence type="ECO:0000256" key="2">
    <source>
        <dbReference type="ARBA" id="ARBA00006169"/>
    </source>
</evidence>
<dbReference type="GO" id="GO:0046872">
    <property type="term" value="F:metal ion binding"/>
    <property type="evidence" value="ECO:0007669"/>
    <property type="project" value="UniProtKB-KW"/>
</dbReference>
<dbReference type="PANTHER" id="PTHR43591:SF102">
    <property type="entry name" value="S-ADENOSYL-L-METHIONINE-DEPENDENT METHYLTRANSFERASE"/>
    <property type="match status" value="1"/>
</dbReference>
<feature type="compositionally biased region" description="Low complexity" evidence="6">
    <location>
        <begin position="35"/>
        <end position="49"/>
    </location>
</feature>
<name>A0A8T9BHL1_9HELO</name>
<evidence type="ECO:0000313" key="9">
    <source>
        <dbReference type="EMBL" id="TVY19337.1"/>
    </source>
</evidence>
<reference evidence="9 10" key="1">
    <citation type="submission" date="2018-05" db="EMBL/GenBank/DDBJ databases">
        <title>Whole genome sequencing for identification of molecular markers to develop diagnostic detection tools for the regulated plant pathogen Lachnellula willkommii.</title>
        <authorList>
            <person name="Giroux E."/>
            <person name="Bilodeau G."/>
        </authorList>
    </citation>
    <scope>NUCLEOTIDE SEQUENCE [LARGE SCALE GENOMIC DNA]</scope>
    <source>
        <strain evidence="9 10">CBS 203.66</strain>
    </source>
</reference>
<dbReference type="Gene3D" id="1.10.287.110">
    <property type="entry name" value="DnaJ domain"/>
    <property type="match status" value="1"/>
</dbReference>
<dbReference type="InterPro" id="IPR029063">
    <property type="entry name" value="SAM-dependent_MTases_sf"/>
</dbReference>
<dbReference type="CDD" id="cd06257">
    <property type="entry name" value="DnaJ"/>
    <property type="match status" value="1"/>
</dbReference>
<feature type="domain" description="DPH-type MB" evidence="8">
    <location>
        <begin position="536"/>
        <end position="598"/>
    </location>
</feature>
<dbReference type="SMART" id="SM00271">
    <property type="entry name" value="DnaJ"/>
    <property type="match status" value="1"/>
</dbReference>
<keyword evidence="10" id="KW-1185">Reference proteome</keyword>
<dbReference type="PANTHER" id="PTHR43591">
    <property type="entry name" value="METHYLTRANSFERASE"/>
    <property type="match status" value="1"/>
</dbReference>
<dbReference type="Pfam" id="PF05207">
    <property type="entry name" value="Zn_ribbon_CSL"/>
    <property type="match status" value="1"/>
</dbReference>
<comment type="similarity">
    <text evidence="2">Belongs to the DPH4 family.</text>
</comment>
<dbReference type="CDD" id="cd02440">
    <property type="entry name" value="AdoMet_MTases"/>
    <property type="match status" value="1"/>
</dbReference>
<dbReference type="InterPro" id="IPR036869">
    <property type="entry name" value="J_dom_sf"/>
</dbReference>
<evidence type="ECO:0000256" key="5">
    <source>
        <dbReference type="ARBA" id="ARBA00023004"/>
    </source>
</evidence>
<dbReference type="AlphaFoldDB" id="A0A8T9BHL1"/>
<dbReference type="Proteomes" id="UP000469559">
    <property type="component" value="Unassembled WGS sequence"/>
</dbReference>
<organism evidence="9 10">
    <name type="scientific">Lachnellula arida</name>
    <dbReference type="NCBI Taxonomy" id="1316785"/>
    <lineage>
        <taxon>Eukaryota</taxon>
        <taxon>Fungi</taxon>
        <taxon>Dikarya</taxon>
        <taxon>Ascomycota</taxon>
        <taxon>Pezizomycotina</taxon>
        <taxon>Leotiomycetes</taxon>
        <taxon>Helotiales</taxon>
        <taxon>Lachnaceae</taxon>
        <taxon>Lachnellula</taxon>
    </lineage>
</organism>
<dbReference type="Gene3D" id="3.10.660.10">
    <property type="entry name" value="DPH Zinc finger"/>
    <property type="match status" value="1"/>
</dbReference>
<feature type="domain" description="J" evidence="7">
    <location>
        <begin position="437"/>
        <end position="515"/>
    </location>
</feature>
<evidence type="ECO:0000259" key="7">
    <source>
        <dbReference type="PROSITE" id="PS50076"/>
    </source>
</evidence>
<feature type="region of interest" description="Disordered" evidence="6">
    <location>
        <begin position="1"/>
        <end position="81"/>
    </location>
</feature>
<dbReference type="SUPFAM" id="SSF46565">
    <property type="entry name" value="Chaperone J-domain"/>
    <property type="match status" value="1"/>
</dbReference>
<feature type="compositionally biased region" description="Polar residues" evidence="6">
    <location>
        <begin position="63"/>
        <end position="75"/>
    </location>
</feature>
<evidence type="ECO:0000256" key="3">
    <source>
        <dbReference type="ARBA" id="ARBA00021797"/>
    </source>
</evidence>
<dbReference type="Gene3D" id="3.40.50.150">
    <property type="entry name" value="Vaccinia Virus protein VP39"/>
    <property type="match status" value="1"/>
</dbReference>